<feature type="transmembrane region" description="Helical" evidence="1">
    <location>
        <begin position="32"/>
        <end position="52"/>
    </location>
</feature>
<evidence type="ECO:0000313" key="3">
    <source>
        <dbReference type="Proteomes" id="UP000679247"/>
    </source>
</evidence>
<reference evidence="2 3" key="1">
    <citation type="submission" date="2021-03" db="EMBL/GenBank/DDBJ databases">
        <title>The first data on the complete genome of the tetrodotoxin-producing bacterium.</title>
        <authorList>
            <person name="Melnikova D.I."/>
            <person name="Nijland R."/>
            <person name="Magarlamov T.Y."/>
        </authorList>
    </citation>
    <scope>NUCLEOTIDE SEQUENCE [LARGE SCALE GENOMIC DNA]</scope>
    <source>
        <strain evidence="2 3">1839</strain>
    </source>
</reference>
<dbReference type="Proteomes" id="UP000679247">
    <property type="component" value="Chromosome"/>
</dbReference>
<keyword evidence="1" id="KW-0472">Membrane</keyword>
<keyword evidence="3" id="KW-1185">Reference proteome</keyword>
<evidence type="ECO:0000313" key="2">
    <source>
        <dbReference type="EMBL" id="QVY63694.1"/>
    </source>
</evidence>
<dbReference type="InterPro" id="IPR021324">
    <property type="entry name" value="DUF2929"/>
</dbReference>
<gene>
    <name evidence="2" type="ORF">J1899_07460</name>
</gene>
<evidence type="ECO:0000256" key="1">
    <source>
        <dbReference type="SAM" id="Phobius"/>
    </source>
</evidence>
<proteinExistence type="predicted"/>
<organism evidence="2 3">
    <name type="scientific">Cytobacillus gottheilii</name>
    <dbReference type="NCBI Taxonomy" id="859144"/>
    <lineage>
        <taxon>Bacteria</taxon>
        <taxon>Bacillati</taxon>
        <taxon>Bacillota</taxon>
        <taxon>Bacilli</taxon>
        <taxon>Bacillales</taxon>
        <taxon>Bacillaceae</taxon>
        <taxon>Cytobacillus</taxon>
    </lineage>
</organism>
<dbReference type="EMBL" id="CP071709">
    <property type="protein sequence ID" value="QVY63694.1"/>
    <property type="molecule type" value="Genomic_DNA"/>
</dbReference>
<name>A0ABX8FI50_9BACI</name>
<accession>A0ABX8FI50</accession>
<keyword evidence="1" id="KW-1133">Transmembrane helix</keyword>
<dbReference type="Pfam" id="PF11151">
    <property type="entry name" value="DUF2929"/>
    <property type="match status" value="1"/>
</dbReference>
<protein>
    <submittedName>
        <fullName evidence="2">YjzD family protein</fullName>
    </submittedName>
</protein>
<keyword evidence="1" id="KW-0812">Transmembrane</keyword>
<dbReference type="RefSeq" id="WP_066447571.1">
    <property type="nucleotide sequence ID" value="NZ_CANKUS010000017.1"/>
</dbReference>
<sequence length="63" mass="7063">MKYLWTFIWTFLLVQMLSYVAGNMLGASYDFQTSAILAVAATLLIYVIPAIIPDEPAEKKAIH</sequence>